<organism evidence="1 2">
    <name type="scientific">Alkalicoccobacillus porphyridii</name>
    <dbReference type="NCBI Taxonomy" id="2597270"/>
    <lineage>
        <taxon>Bacteria</taxon>
        <taxon>Bacillati</taxon>
        <taxon>Bacillota</taxon>
        <taxon>Bacilli</taxon>
        <taxon>Bacillales</taxon>
        <taxon>Bacillaceae</taxon>
        <taxon>Alkalicoccobacillus</taxon>
    </lineage>
</organism>
<protein>
    <submittedName>
        <fullName evidence="1">YdeI/OmpD-associated family protein</fullName>
    </submittedName>
</protein>
<reference evidence="1 2" key="1">
    <citation type="submission" date="2019-07" db="EMBL/GenBank/DDBJ databases">
        <authorList>
            <person name="Park Y.J."/>
            <person name="Jeong S.E."/>
            <person name="Jung H.S."/>
        </authorList>
    </citation>
    <scope>NUCLEOTIDE SEQUENCE [LARGE SCALE GENOMIC DNA]</scope>
    <source>
        <strain evidence="2">P16(2019)</strain>
    </source>
</reference>
<keyword evidence="2" id="KW-1185">Reference proteome</keyword>
<dbReference type="OrthoDB" id="2452521at2"/>
<gene>
    <name evidence="1" type="ORF">FN960_04235</name>
</gene>
<evidence type="ECO:0000313" key="1">
    <source>
        <dbReference type="EMBL" id="TSB47733.1"/>
    </source>
</evidence>
<accession>A0A554A219</accession>
<evidence type="ECO:0000313" key="2">
    <source>
        <dbReference type="Proteomes" id="UP000318521"/>
    </source>
</evidence>
<name>A0A554A219_9BACI</name>
<dbReference type="AlphaFoldDB" id="A0A554A219"/>
<proteinExistence type="predicted"/>
<dbReference type="Pfam" id="PF13376">
    <property type="entry name" value="OmdA"/>
    <property type="match status" value="1"/>
</dbReference>
<dbReference type="EMBL" id="VLXZ01000002">
    <property type="protein sequence ID" value="TSB47733.1"/>
    <property type="molecule type" value="Genomic_DNA"/>
</dbReference>
<dbReference type="Proteomes" id="UP000318521">
    <property type="component" value="Unassembled WGS sequence"/>
</dbReference>
<sequence>MSIIDKLKLNSYKHLVVLNQPDDYQIFEEQDTKLGTEHDAIFIFIETLHEMVEHTQRVMDQQPLLDGGYLFFAYPKIGNKRYDTSVHRDEIFPALKVGEDGYIGDSDLKFSRMVSMDGVFTVVGIKRTTKKAKKSSAASQRVADYADRIKEVEGMLVDHPQLLSFFQRLTPGYQKDWARHIFSAKQQSTRDKRVNQMIEVLSEGYKTIALYRQKKK</sequence>
<comment type="caution">
    <text evidence="1">The sequence shown here is derived from an EMBL/GenBank/DDBJ whole genome shotgun (WGS) entry which is preliminary data.</text>
</comment>
<dbReference type="RefSeq" id="WP_143847240.1">
    <property type="nucleotide sequence ID" value="NZ_VLXZ01000002.1"/>
</dbReference>